<dbReference type="GO" id="GO:0006637">
    <property type="term" value="P:acyl-CoA metabolic process"/>
    <property type="evidence" value="ECO:0007669"/>
    <property type="project" value="TreeGrafter"/>
</dbReference>
<accession>T1HS63</accession>
<dbReference type="CDD" id="cd03442">
    <property type="entry name" value="BFIT_BACH"/>
    <property type="match status" value="2"/>
</dbReference>
<dbReference type="STRING" id="13249.T1HS63"/>
<dbReference type="OMA" id="QFNYTFL"/>
<evidence type="ECO:0000256" key="3">
    <source>
        <dbReference type="ARBA" id="ARBA00022801"/>
    </source>
</evidence>
<reference evidence="6" key="1">
    <citation type="submission" date="2015-05" db="UniProtKB">
        <authorList>
            <consortium name="EnsemblMetazoa"/>
        </authorList>
    </citation>
    <scope>IDENTIFICATION</scope>
</reference>
<dbReference type="HOGENOM" id="CLU_032862_2_0_1"/>
<keyword evidence="7" id="KW-1185">Reference proteome</keyword>
<dbReference type="Proteomes" id="UP000015103">
    <property type="component" value="Unassembled WGS sequence"/>
</dbReference>
<evidence type="ECO:0000256" key="4">
    <source>
        <dbReference type="ARBA" id="ARBA00022946"/>
    </source>
</evidence>
<keyword evidence="2" id="KW-0677">Repeat</keyword>
<comment type="similarity">
    <text evidence="1">Belongs to the acyl coenzyme A hydrolase family.</text>
</comment>
<dbReference type="VEuPathDB" id="VectorBase:RPRC006883"/>
<keyword evidence="4" id="KW-0809">Transit peptide</keyword>
<dbReference type="InParanoid" id="T1HS63"/>
<dbReference type="PANTHER" id="PTHR12655">
    <property type="entry name" value="ACYL-COA THIOESTERASE"/>
    <property type="match status" value="1"/>
</dbReference>
<dbReference type="FunCoup" id="T1HS63">
    <property type="interactions" value="356"/>
</dbReference>
<feature type="domain" description="HotDog ACOT-type" evidence="5">
    <location>
        <begin position="269"/>
        <end position="381"/>
    </location>
</feature>
<keyword evidence="3" id="KW-0378">Hydrolase</keyword>
<evidence type="ECO:0000313" key="7">
    <source>
        <dbReference type="Proteomes" id="UP000015103"/>
    </source>
</evidence>
<dbReference type="InterPro" id="IPR033120">
    <property type="entry name" value="HOTDOG_ACOT"/>
</dbReference>
<evidence type="ECO:0000313" key="6">
    <source>
        <dbReference type="EnsemblMetazoa" id="RPRC006883-PA"/>
    </source>
</evidence>
<dbReference type="AlphaFoldDB" id="T1HS63"/>
<organism evidence="6 7">
    <name type="scientific">Rhodnius prolixus</name>
    <name type="common">Triatomid bug</name>
    <dbReference type="NCBI Taxonomy" id="13249"/>
    <lineage>
        <taxon>Eukaryota</taxon>
        <taxon>Metazoa</taxon>
        <taxon>Ecdysozoa</taxon>
        <taxon>Arthropoda</taxon>
        <taxon>Hexapoda</taxon>
        <taxon>Insecta</taxon>
        <taxon>Pterygota</taxon>
        <taxon>Neoptera</taxon>
        <taxon>Paraneoptera</taxon>
        <taxon>Hemiptera</taxon>
        <taxon>Heteroptera</taxon>
        <taxon>Panheteroptera</taxon>
        <taxon>Cimicomorpha</taxon>
        <taxon>Reduviidae</taxon>
        <taxon>Triatominae</taxon>
        <taxon>Rhodnius</taxon>
    </lineage>
</organism>
<dbReference type="EMBL" id="ACPB03020838">
    <property type="status" value="NOT_ANNOTATED_CDS"/>
    <property type="molecule type" value="Genomic_DNA"/>
</dbReference>
<feature type="domain" description="HotDog ACOT-type" evidence="5">
    <location>
        <begin position="67"/>
        <end position="189"/>
    </location>
</feature>
<evidence type="ECO:0000256" key="2">
    <source>
        <dbReference type="ARBA" id="ARBA00022737"/>
    </source>
</evidence>
<protein>
    <recommendedName>
        <fullName evidence="5">HotDog ACOT-type domain-containing protein</fullName>
    </recommendedName>
</protein>
<dbReference type="Gene3D" id="3.10.129.10">
    <property type="entry name" value="Hotdog Thioesterase"/>
    <property type="match status" value="2"/>
</dbReference>
<evidence type="ECO:0000259" key="5">
    <source>
        <dbReference type="PROSITE" id="PS51770"/>
    </source>
</evidence>
<sequence length="406" mass="47247">FSSQNYIQKSINDPQLTIKDVKQRLSEIMGVRKGFSEPPNRSNLLQYLPETQDELPFRSMKDSFVTALIPLSTDRILQDKYMTLMGNVRKGRLLEDMDIFAVWTCVKYINNPKMKADEFFPYSIVTAAVNQITFKGWPCKVTDDMRISGQVQWVGKTSLEICVWLESFISNEWKLFAKAYFIMVARNSTNTTGAFVNKLKPEGADEEETYAKAKERMERRHLGKKKSLLTSHPTEIEQRIIHEMYMKTIDLNDPTLNRRILPDNSVWIESTKVANMIFPHPEDRNSHNTMFGGLLMRLSSELSWIIATTYGKQRPTLRHISDITFKSPISINSFVQFEGQVVYTELNYAQILVHCELLDIMTNKMFTTNVFNYTYEYKGVLQNVVPQTYREAMMLLDGRRHFQKVM</sequence>
<dbReference type="InterPro" id="IPR029069">
    <property type="entry name" value="HotDog_dom_sf"/>
</dbReference>
<dbReference type="eggNOG" id="KOG2763">
    <property type="taxonomic scope" value="Eukaryota"/>
</dbReference>
<dbReference type="PROSITE" id="PS51770">
    <property type="entry name" value="HOTDOG_ACOT"/>
    <property type="match status" value="2"/>
</dbReference>
<dbReference type="GO" id="GO:0005739">
    <property type="term" value="C:mitochondrion"/>
    <property type="evidence" value="ECO:0007669"/>
    <property type="project" value="TreeGrafter"/>
</dbReference>
<proteinExistence type="inferred from homology"/>
<name>T1HS63_RHOPR</name>
<evidence type="ECO:0000256" key="1">
    <source>
        <dbReference type="ARBA" id="ARBA00010458"/>
    </source>
</evidence>
<dbReference type="PANTHER" id="PTHR12655:SF0">
    <property type="entry name" value="ACYL-COENZYME A THIOESTERASE 9, MITOCHONDRIAL"/>
    <property type="match status" value="1"/>
</dbReference>
<dbReference type="EnsemblMetazoa" id="RPRC006883-RA">
    <property type="protein sequence ID" value="RPRC006883-PA"/>
    <property type="gene ID" value="RPRC006883"/>
</dbReference>
<dbReference type="SUPFAM" id="SSF54637">
    <property type="entry name" value="Thioesterase/thiol ester dehydrase-isomerase"/>
    <property type="match status" value="2"/>
</dbReference>
<dbReference type="GO" id="GO:0047617">
    <property type="term" value="F:fatty acyl-CoA hydrolase activity"/>
    <property type="evidence" value="ECO:0007669"/>
    <property type="project" value="TreeGrafter"/>
</dbReference>